<dbReference type="GO" id="GO:0000287">
    <property type="term" value="F:magnesium ion binding"/>
    <property type="evidence" value="ECO:0007669"/>
    <property type="project" value="UniProtKB-UniRule"/>
</dbReference>
<dbReference type="PANTHER" id="PTHR11241:SF0">
    <property type="entry name" value="DEOXYURIDINE 5'-TRIPHOSPHATE NUCLEOTIDOHYDROLASE"/>
    <property type="match status" value="1"/>
</dbReference>
<dbReference type="UniPathway" id="UPA00610">
    <property type="reaction ID" value="UER00666"/>
</dbReference>
<comment type="caution">
    <text evidence="7">Lacks conserved residue(s) required for the propagation of feature annotation.</text>
</comment>
<evidence type="ECO:0000256" key="3">
    <source>
        <dbReference type="ARBA" id="ARBA00022801"/>
    </source>
</evidence>
<evidence type="ECO:0000259" key="8">
    <source>
        <dbReference type="Pfam" id="PF00692"/>
    </source>
</evidence>
<comment type="similarity">
    <text evidence="1 7">Belongs to the dUTPase family.</text>
</comment>
<evidence type="ECO:0000256" key="1">
    <source>
        <dbReference type="ARBA" id="ARBA00006581"/>
    </source>
</evidence>
<comment type="pathway">
    <text evidence="7">Pyrimidine metabolism; dUMP biosynthesis; dUMP from dCTP (dUTP route): step 2/2.</text>
</comment>
<keyword evidence="3 7" id="KW-0378">Hydrolase</keyword>
<dbReference type="InterPro" id="IPR036157">
    <property type="entry name" value="dUTPase-like_sf"/>
</dbReference>
<dbReference type="PANTHER" id="PTHR11241">
    <property type="entry name" value="DEOXYURIDINE 5'-TRIPHOSPHATE NUCLEOTIDOHYDROLASE"/>
    <property type="match status" value="1"/>
</dbReference>
<organism evidence="9">
    <name type="scientific">uncultured Desulfobacteraceae bacterium</name>
    <dbReference type="NCBI Taxonomy" id="218296"/>
    <lineage>
        <taxon>Bacteria</taxon>
        <taxon>Pseudomonadati</taxon>
        <taxon>Thermodesulfobacteriota</taxon>
        <taxon>Desulfobacteria</taxon>
        <taxon>Desulfobacterales</taxon>
        <taxon>Desulfobacteraceae</taxon>
        <taxon>environmental samples</taxon>
    </lineage>
</organism>
<accession>A0A484HF29</accession>
<reference evidence="9" key="1">
    <citation type="submission" date="2019-01" db="EMBL/GenBank/DDBJ databases">
        <authorList>
            <consortium name="Genoscope - CEA"/>
            <person name="William W."/>
        </authorList>
    </citation>
    <scope>NUCLEOTIDE SEQUENCE</scope>
    <source>
        <strain evidence="9">CR-1</strain>
    </source>
</reference>
<dbReference type="EMBL" id="CAACVI010000004">
    <property type="protein sequence ID" value="VEN73107.1"/>
    <property type="molecule type" value="Genomic_DNA"/>
</dbReference>
<dbReference type="GO" id="GO:0046081">
    <property type="term" value="P:dUTP catabolic process"/>
    <property type="evidence" value="ECO:0007669"/>
    <property type="project" value="InterPro"/>
</dbReference>
<comment type="function">
    <text evidence="7">This enzyme is involved in nucleotide metabolism: it produces dUMP, the immediate precursor of thymidine nucleotides and it decreases the intracellular concentration of dUTP so that uracil cannot be incorporated into DNA.</text>
</comment>
<protein>
    <recommendedName>
        <fullName evidence="7">Deoxyuridine 5'-triphosphate nucleotidohydrolase</fullName>
        <shortName evidence="7">dUTPase</shortName>
        <ecNumber evidence="7">3.6.1.23</ecNumber>
    </recommendedName>
    <alternativeName>
        <fullName evidence="7">dUTP pyrophosphatase</fullName>
    </alternativeName>
</protein>
<dbReference type="GO" id="GO:0006226">
    <property type="term" value="P:dUMP biosynthetic process"/>
    <property type="evidence" value="ECO:0007669"/>
    <property type="project" value="UniProtKB-UniRule"/>
</dbReference>
<name>A0A484HF29_9BACT</name>
<comment type="cofactor">
    <cofactor evidence="7">
        <name>Mg(2+)</name>
        <dbReference type="ChEBI" id="CHEBI:18420"/>
    </cofactor>
</comment>
<dbReference type="Gene3D" id="2.70.40.10">
    <property type="match status" value="1"/>
</dbReference>
<evidence type="ECO:0000256" key="2">
    <source>
        <dbReference type="ARBA" id="ARBA00022723"/>
    </source>
</evidence>
<dbReference type="NCBIfam" id="TIGR00576">
    <property type="entry name" value="dut"/>
    <property type="match status" value="1"/>
</dbReference>
<dbReference type="InterPro" id="IPR008181">
    <property type="entry name" value="dUTPase"/>
</dbReference>
<proteinExistence type="inferred from homology"/>
<evidence type="ECO:0000313" key="9">
    <source>
        <dbReference type="EMBL" id="VEN73107.1"/>
    </source>
</evidence>
<evidence type="ECO:0000256" key="7">
    <source>
        <dbReference type="HAMAP-Rule" id="MF_00116"/>
    </source>
</evidence>
<dbReference type="EC" id="3.6.1.23" evidence="7"/>
<dbReference type="GO" id="GO:0004170">
    <property type="term" value="F:dUTP diphosphatase activity"/>
    <property type="evidence" value="ECO:0007669"/>
    <property type="project" value="UniProtKB-UniRule"/>
</dbReference>
<keyword evidence="2 7" id="KW-0479">Metal-binding</keyword>
<evidence type="ECO:0000256" key="4">
    <source>
        <dbReference type="ARBA" id="ARBA00022842"/>
    </source>
</evidence>
<evidence type="ECO:0000256" key="6">
    <source>
        <dbReference type="ARBA" id="ARBA00047686"/>
    </source>
</evidence>
<comment type="catalytic activity">
    <reaction evidence="6 7">
        <text>dUTP + H2O = dUMP + diphosphate + H(+)</text>
        <dbReference type="Rhea" id="RHEA:10248"/>
        <dbReference type="ChEBI" id="CHEBI:15377"/>
        <dbReference type="ChEBI" id="CHEBI:15378"/>
        <dbReference type="ChEBI" id="CHEBI:33019"/>
        <dbReference type="ChEBI" id="CHEBI:61555"/>
        <dbReference type="ChEBI" id="CHEBI:246422"/>
        <dbReference type="EC" id="3.6.1.23"/>
    </reaction>
</comment>
<keyword evidence="5 7" id="KW-0546">Nucleotide metabolism</keyword>
<feature type="binding site" evidence="7">
    <location>
        <position position="106"/>
    </location>
    <ligand>
        <name>substrate</name>
    </ligand>
</feature>
<evidence type="ECO:0000256" key="5">
    <source>
        <dbReference type="ARBA" id="ARBA00023080"/>
    </source>
</evidence>
<dbReference type="NCBIfam" id="NF001862">
    <property type="entry name" value="PRK00601.1"/>
    <property type="match status" value="1"/>
</dbReference>
<dbReference type="Pfam" id="PF00692">
    <property type="entry name" value="dUTPase"/>
    <property type="match status" value="1"/>
</dbReference>
<dbReference type="CDD" id="cd07557">
    <property type="entry name" value="trimeric_dUTPase"/>
    <property type="match status" value="1"/>
</dbReference>
<sequence length="174" mass="19048">MATRRLVCYVPSMNQKKKTPGHGPGPFIRMLRVDPDANADIPLPRYMTRRSSGMDLRAAVKEDLTLQKGEIALAPTGFAMALPDGYEAQIRPRSGLAVKFGIGIINSPGTIDADYRGEIKIALINLGQAPYTVKRGDRIAQMVIQKTCRARLEIAEELDETQRGRGGFGHTGVK</sequence>
<feature type="binding site" evidence="7">
    <location>
        <begin position="110"/>
        <end position="112"/>
    </location>
    <ligand>
        <name>substrate</name>
    </ligand>
</feature>
<dbReference type="InterPro" id="IPR029054">
    <property type="entry name" value="dUTPase-like"/>
</dbReference>
<gene>
    <name evidence="7 9" type="primary">dut</name>
    <name evidence="9" type="ORF">EPICR_120002</name>
</gene>
<dbReference type="HAMAP" id="MF_00116">
    <property type="entry name" value="dUTPase_bact"/>
    <property type="match status" value="1"/>
</dbReference>
<feature type="domain" description="dUTPase-like" evidence="8">
    <location>
        <begin position="41"/>
        <end position="172"/>
    </location>
</feature>
<dbReference type="SUPFAM" id="SSF51283">
    <property type="entry name" value="dUTPase-like"/>
    <property type="match status" value="1"/>
</dbReference>
<dbReference type="InterPro" id="IPR033704">
    <property type="entry name" value="dUTPase_trimeric"/>
</dbReference>
<dbReference type="FunFam" id="2.70.40.10:FF:000002">
    <property type="entry name" value="dUTP diphosphatase"/>
    <property type="match status" value="1"/>
</dbReference>
<keyword evidence="4 7" id="KW-0460">Magnesium</keyword>
<dbReference type="AlphaFoldDB" id="A0A484HF29"/>
<feature type="binding site" evidence="7">
    <location>
        <begin position="93"/>
        <end position="95"/>
    </location>
    <ligand>
        <name>substrate</name>
    </ligand>
</feature>